<dbReference type="RefSeq" id="WP_305108052.1">
    <property type="nucleotide sequence ID" value="NZ_JAUTWS010000075.1"/>
</dbReference>
<keyword evidence="3" id="KW-1185">Reference proteome</keyword>
<dbReference type="InterPro" id="IPR023220">
    <property type="entry name" value="T4SS_VirB5-domain"/>
</dbReference>
<feature type="chain" id="PRO_5045919381" evidence="1">
    <location>
        <begin position="21"/>
        <end position="235"/>
    </location>
</feature>
<organism evidence="2 3">
    <name type="scientific">Paracraurococcus lichenis</name>
    <dbReference type="NCBI Taxonomy" id="3064888"/>
    <lineage>
        <taxon>Bacteria</taxon>
        <taxon>Pseudomonadati</taxon>
        <taxon>Pseudomonadota</taxon>
        <taxon>Alphaproteobacteria</taxon>
        <taxon>Acetobacterales</taxon>
        <taxon>Roseomonadaceae</taxon>
        <taxon>Paracraurococcus</taxon>
    </lineage>
</organism>
<dbReference type="Gene3D" id="1.20.58.430">
    <property type="entry name" value="Type IV secretion system, VirB5-domain"/>
    <property type="match status" value="1"/>
</dbReference>
<comment type="caution">
    <text evidence="2">The sequence shown here is derived from an EMBL/GenBank/DDBJ whole genome shotgun (WGS) entry which is preliminary data.</text>
</comment>
<name>A0ABT9EAH2_9PROT</name>
<evidence type="ECO:0000313" key="3">
    <source>
        <dbReference type="Proteomes" id="UP001243009"/>
    </source>
</evidence>
<dbReference type="SUPFAM" id="SSF101082">
    <property type="entry name" value="Typo IV secretion system protein TraC"/>
    <property type="match status" value="1"/>
</dbReference>
<dbReference type="Pfam" id="PF07996">
    <property type="entry name" value="T4SS"/>
    <property type="match status" value="1"/>
</dbReference>
<evidence type="ECO:0000313" key="2">
    <source>
        <dbReference type="EMBL" id="MDO9713192.1"/>
    </source>
</evidence>
<dbReference type="EMBL" id="JAUTWS010000075">
    <property type="protein sequence ID" value="MDO9713192.1"/>
    <property type="molecule type" value="Genomic_DNA"/>
</dbReference>
<accession>A0ABT9EAH2</accession>
<feature type="signal peptide" evidence="1">
    <location>
        <begin position="1"/>
        <end position="20"/>
    </location>
</feature>
<dbReference type="InterPro" id="IPR014158">
    <property type="entry name" value="T4SS_VirB5"/>
</dbReference>
<sequence length="235" mass="25222">MKHSLLAAATALALAGPAWAQDIPVYDNASIIQTATAIAKDAAYWAKQAAQMKSQLDQAIGIYNGITGPRPLYTIGGVLADLDLQLPGISNFQIASALQGNFTWGDAAALARGNTYAEPTGDDPEAREMALRRLSLANLQQDARDAIAAAEARVLGISALRAKASATADLKESADLQARIAAEEAALQNDTGRAQRMQLLATTQARVDEMRDRELARLSAATWYDNTKEVWDVRW</sequence>
<reference evidence="2 3" key="1">
    <citation type="submission" date="2023-08" db="EMBL/GenBank/DDBJ databases">
        <title>The draft genome sequence of Paracraurococcus sp. LOR1-02.</title>
        <authorList>
            <person name="Kingkaew E."/>
            <person name="Tanasupawat S."/>
        </authorList>
    </citation>
    <scope>NUCLEOTIDE SEQUENCE [LARGE SCALE GENOMIC DNA]</scope>
    <source>
        <strain evidence="2 3">LOR1-02</strain>
    </source>
</reference>
<protein>
    <submittedName>
        <fullName evidence="2">Type IV secretion system protein</fullName>
    </submittedName>
</protein>
<dbReference type="Proteomes" id="UP001243009">
    <property type="component" value="Unassembled WGS sequence"/>
</dbReference>
<gene>
    <name evidence="2" type="ORF">Q7A36_32990</name>
</gene>
<keyword evidence="1" id="KW-0732">Signal</keyword>
<proteinExistence type="predicted"/>
<evidence type="ECO:0000256" key="1">
    <source>
        <dbReference type="SAM" id="SignalP"/>
    </source>
</evidence>